<dbReference type="SMART" id="SM00382">
    <property type="entry name" value="AAA"/>
    <property type="match status" value="1"/>
</dbReference>
<comment type="caution">
    <text evidence="6">The sequence shown here is derived from an EMBL/GenBank/DDBJ whole genome shotgun (WGS) entry which is preliminary data.</text>
</comment>
<dbReference type="InterPro" id="IPR015860">
    <property type="entry name" value="ABC_transpr_TagH-like"/>
</dbReference>
<dbReference type="PANTHER" id="PTHR46743:SF2">
    <property type="entry name" value="TEICHOIC ACIDS EXPORT ATP-BINDING PROTEIN TAGH"/>
    <property type="match status" value="1"/>
</dbReference>
<feature type="domain" description="ABC transporter" evidence="5">
    <location>
        <begin position="8"/>
        <end position="228"/>
    </location>
</feature>
<dbReference type="PROSITE" id="PS50893">
    <property type="entry name" value="ABC_TRANSPORTER_2"/>
    <property type="match status" value="1"/>
</dbReference>
<sequence length="230" mass="25667">MSTAETLISMQDVGCSYNVREGLFRTGEYTVLSGVNLDVFQGETLGIIGRNGVGKSTLLRLMARIILPDQGRIVADDALTISLLTLQLGFSTELSGYENAILSAMLLGHSRKQTLEMLPAITEFAGLEEWMDKPLKVYSTGMRARLGFSVAIQMSPDVLLVDEMLGVGDQDFRKKSTWAMKHKMRSDQTVVFVSHNQPVLRELCSRLVWLDQGRVRMIDSVDTVLEEYNK</sequence>
<gene>
    <name evidence="6" type="ORF">F8A88_10900</name>
</gene>
<evidence type="ECO:0000256" key="4">
    <source>
        <dbReference type="ARBA" id="ARBA00022840"/>
    </source>
</evidence>
<reference evidence="6 7" key="1">
    <citation type="journal article" date="2017" name="Int. J. Syst. Evol. Microbiol.">
        <title>Desulfovibrio senegalensis sp. nov., a mesophilic sulfate reducer isolated from marine sediment.</title>
        <authorList>
            <person name="Thioye A."/>
            <person name="Gam Z.B.A."/>
            <person name="Mbengue M."/>
            <person name="Cayol J.L."/>
            <person name="Joseph-Bartoli M."/>
            <person name="Toure-Kane C."/>
            <person name="Labat M."/>
        </authorList>
    </citation>
    <scope>NUCLEOTIDE SEQUENCE [LARGE SCALE GENOMIC DNA]</scope>
    <source>
        <strain evidence="6 7">DSM 101509</strain>
    </source>
</reference>
<keyword evidence="2" id="KW-0813">Transport</keyword>
<dbReference type="InterPro" id="IPR003439">
    <property type="entry name" value="ABC_transporter-like_ATP-bd"/>
</dbReference>
<dbReference type="OrthoDB" id="9809450at2"/>
<dbReference type="Gene3D" id="3.40.50.300">
    <property type="entry name" value="P-loop containing nucleotide triphosphate hydrolases"/>
    <property type="match status" value="1"/>
</dbReference>
<dbReference type="InterPro" id="IPR050683">
    <property type="entry name" value="Bact_Polysacc_Export_ATP-bd"/>
</dbReference>
<dbReference type="GO" id="GO:0005524">
    <property type="term" value="F:ATP binding"/>
    <property type="evidence" value="ECO:0007669"/>
    <property type="project" value="UniProtKB-KW"/>
</dbReference>
<accession>A0A6N6N438</accession>
<dbReference type="GO" id="GO:0140359">
    <property type="term" value="F:ABC-type transporter activity"/>
    <property type="evidence" value="ECO:0007669"/>
    <property type="project" value="InterPro"/>
</dbReference>
<comment type="similarity">
    <text evidence="1">Belongs to the ABC transporter superfamily.</text>
</comment>
<dbReference type="PANTHER" id="PTHR46743">
    <property type="entry name" value="TEICHOIC ACIDS EXPORT ATP-BINDING PROTEIN TAGH"/>
    <property type="match status" value="1"/>
</dbReference>
<evidence type="ECO:0000256" key="1">
    <source>
        <dbReference type="ARBA" id="ARBA00005417"/>
    </source>
</evidence>
<dbReference type="InterPro" id="IPR027417">
    <property type="entry name" value="P-loop_NTPase"/>
</dbReference>
<dbReference type="InterPro" id="IPR003593">
    <property type="entry name" value="AAA+_ATPase"/>
</dbReference>
<name>A0A6N6N438_9BACT</name>
<keyword evidence="4 6" id="KW-0067">ATP-binding</keyword>
<organism evidence="6 7">
    <name type="scientific">Pseudodesulfovibrio senegalensis</name>
    <dbReference type="NCBI Taxonomy" id="1721087"/>
    <lineage>
        <taxon>Bacteria</taxon>
        <taxon>Pseudomonadati</taxon>
        <taxon>Thermodesulfobacteriota</taxon>
        <taxon>Desulfovibrionia</taxon>
        <taxon>Desulfovibrionales</taxon>
        <taxon>Desulfovibrionaceae</taxon>
    </lineage>
</organism>
<evidence type="ECO:0000256" key="3">
    <source>
        <dbReference type="ARBA" id="ARBA00022741"/>
    </source>
</evidence>
<dbReference type="Pfam" id="PF00005">
    <property type="entry name" value="ABC_tran"/>
    <property type="match status" value="1"/>
</dbReference>
<dbReference type="AlphaFoldDB" id="A0A6N6N438"/>
<protein>
    <submittedName>
        <fullName evidence="6">ABC transporter ATP-binding protein</fullName>
    </submittedName>
</protein>
<dbReference type="EMBL" id="WAIE01000004">
    <property type="protein sequence ID" value="KAB1441444.1"/>
    <property type="molecule type" value="Genomic_DNA"/>
</dbReference>
<dbReference type="CDD" id="cd03220">
    <property type="entry name" value="ABC_KpsT_Wzt"/>
    <property type="match status" value="1"/>
</dbReference>
<dbReference type="RefSeq" id="WP_151151187.1">
    <property type="nucleotide sequence ID" value="NZ_WAIE01000004.1"/>
</dbReference>
<evidence type="ECO:0000259" key="5">
    <source>
        <dbReference type="PROSITE" id="PS50893"/>
    </source>
</evidence>
<proteinExistence type="inferred from homology"/>
<keyword evidence="3" id="KW-0547">Nucleotide-binding</keyword>
<dbReference type="GO" id="GO:0016887">
    <property type="term" value="F:ATP hydrolysis activity"/>
    <property type="evidence" value="ECO:0007669"/>
    <property type="project" value="InterPro"/>
</dbReference>
<dbReference type="Proteomes" id="UP000438699">
    <property type="component" value="Unassembled WGS sequence"/>
</dbReference>
<evidence type="ECO:0000313" key="7">
    <source>
        <dbReference type="Proteomes" id="UP000438699"/>
    </source>
</evidence>
<dbReference type="SUPFAM" id="SSF52540">
    <property type="entry name" value="P-loop containing nucleoside triphosphate hydrolases"/>
    <property type="match status" value="1"/>
</dbReference>
<dbReference type="GO" id="GO:0016020">
    <property type="term" value="C:membrane"/>
    <property type="evidence" value="ECO:0007669"/>
    <property type="project" value="InterPro"/>
</dbReference>
<keyword evidence="7" id="KW-1185">Reference proteome</keyword>
<evidence type="ECO:0000256" key="2">
    <source>
        <dbReference type="ARBA" id="ARBA00022448"/>
    </source>
</evidence>
<evidence type="ECO:0000313" key="6">
    <source>
        <dbReference type="EMBL" id="KAB1441444.1"/>
    </source>
</evidence>